<dbReference type="InterPro" id="IPR051203">
    <property type="entry name" value="Polysaccharide_Synthase-Rel"/>
</dbReference>
<dbReference type="HOGENOM" id="CLU_013560_6_1_5"/>
<dbReference type="KEGG" id="apb:SAR116_1965"/>
<evidence type="ECO:0000256" key="2">
    <source>
        <dbReference type="SAM" id="Phobius"/>
    </source>
</evidence>
<keyword evidence="4" id="KW-0560">Oxidoreductase</keyword>
<sequence length="640" mass="69514">MENNLRLHILALPRFTKRLVVMLVDALLAVMSVWIAFYLRVGEFLSLFTQSAEHFPPSAVIGAVCLSIPIFMAMGLYRTVFRYSGGSALIAVGQACAFYSLVYITIFTAIGISGVPRTVGIIQPLILFILIAGSRVSARLWLGGLYDEQLKQNKVKRSLIYGAGVAGRELAAALAHNVEIKIVGFLDDDKSLHGRKIRGLNVYDPNTISNISKKKNISEVMLAMPSVGRQRRNKILSKLRGANLAVRTLPSYSDLAQGRVTVNDIRELSIDDILGRDIVTPDPELMSADITDKVVLITGAGGSIGGELCKQIIKQKPSKLLLFEQSEFALYSILGSLETALQENISDASCALVPILGSVTDKGLLETTFKEYQPQTIYHAAAYKHVPLVESNPLVGIQNNVFGTLLCAEAAIDAGVKKFVLISTDKAVRPTNVMGASKRIAEMILQALAEEQVTTTFAMVRFGNVLDSSGSVVPLFREQIKAGGPVTVTHKDVTRYFMTISEAAQLVIQAGAMTQTISSKKSAPLYLLDMGSPIKIYDLAKRMIELSGLSLISDSIADGDIEINFIGLRSGEKLYEELLIGDSVMSTSHPKVKVANEVFLSWGTLRGHLEQLETSVVNSDLDLLHAILVALVSGYQPKSN</sequence>
<feature type="transmembrane region" description="Helical" evidence="2">
    <location>
        <begin position="20"/>
        <end position="39"/>
    </location>
</feature>
<dbReference type="OrthoDB" id="9803111at2"/>
<feature type="transmembrane region" description="Helical" evidence="2">
    <location>
        <begin position="89"/>
        <end position="115"/>
    </location>
</feature>
<keyword evidence="2" id="KW-0472">Membrane</keyword>
<dbReference type="Gene3D" id="3.40.50.720">
    <property type="entry name" value="NAD(P)-binding Rossmann-like Domain"/>
    <property type="match status" value="2"/>
</dbReference>
<gene>
    <name evidence="4" type="ordered locus">SAR116_1965</name>
</gene>
<keyword evidence="5" id="KW-1185">Reference proteome</keyword>
<dbReference type="InterPro" id="IPR003869">
    <property type="entry name" value="Polysac_CapD-like"/>
</dbReference>
<dbReference type="InterPro" id="IPR036291">
    <property type="entry name" value="NAD(P)-bd_dom_sf"/>
</dbReference>
<evidence type="ECO:0000256" key="1">
    <source>
        <dbReference type="ARBA" id="ARBA00007430"/>
    </source>
</evidence>
<dbReference type="Pfam" id="PF02719">
    <property type="entry name" value="Polysacc_synt_2"/>
    <property type="match status" value="1"/>
</dbReference>
<dbReference type="PANTHER" id="PTHR43318">
    <property type="entry name" value="UDP-N-ACETYLGLUCOSAMINE 4,6-DEHYDRATASE"/>
    <property type="match status" value="1"/>
</dbReference>
<keyword evidence="2" id="KW-1133">Transmembrane helix</keyword>
<proteinExistence type="inferred from homology"/>
<dbReference type="CDD" id="cd05237">
    <property type="entry name" value="UDP_invert_4-6DH_SDR_e"/>
    <property type="match status" value="1"/>
</dbReference>
<evidence type="ECO:0000259" key="3">
    <source>
        <dbReference type="Pfam" id="PF02719"/>
    </source>
</evidence>
<comment type="similarity">
    <text evidence="1">Belongs to the polysaccharide synthase family.</text>
</comment>
<dbReference type="SUPFAM" id="SSF51735">
    <property type="entry name" value="NAD(P)-binding Rossmann-fold domains"/>
    <property type="match status" value="2"/>
</dbReference>
<evidence type="ECO:0000313" key="4">
    <source>
        <dbReference type="EMBL" id="ADE40208.1"/>
    </source>
</evidence>
<feature type="transmembrane region" description="Helical" evidence="2">
    <location>
        <begin position="59"/>
        <end position="77"/>
    </location>
</feature>
<name>D5BN15_PUNMI</name>
<evidence type="ECO:0000313" key="5">
    <source>
        <dbReference type="Proteomes" id="UP000007460"/>
    </source>
</evidence>
<accession>D5BN15</accession>
<dbReference type="EC" id="1.1.1.-" evidence="4"/>
<dbReference type="STRING" id="488538.SAR116_1965"/>
<feature type="domain" description="Polysaccharide biosynthesis protein CapD-like" evidence="3">
    <location>
        <begin position="295"/>
        <end position="595"/>
    </location>
</feature>
<dbReference type="AlphaFoldDB" id="D5BN15"/>
<dbReference type="GO" id="GO:0016491">
    <property type="term" value="F:oxidoreductase activity"/>
    <property type="evidence" value="ECO:0007669"/>
    <property type="project" value="UniProtKB-KW"/>
</dbReference>
<dbReference type="Proteomes" id="UP000007460">
    <property type="component" value="Chromosome"/>
</dbReference>
<dbReference type="EMBL" id="CP001751">
    <property type="protein sequence ID" value="ADE40208.1"/>
    <property type="molecule type" value="Genomic_DNA"/>
</dbReference>
<keyword evidence="2" id="KW-0812">Transmembrane</keyword>
<reference evidence="4 5" key="1">
    <citation type="journal article" date="2010" name="J. Bacteriol.">
        <title>Complete genome sequence of "Candidatus Puniceispirillum marinum" IMCC1322, a representative of the SAR116 clade in the Alphaproteobacteria.</title>
        <authorList>
            <person name="Oh H.M."/>
            <person name="Kwon K.K."/>
            <person name="Kang I."/>
            <person name="Kang S.G."/>
            <person name="Lee J.H."/>
            <person name="Kim S.J."/>
            <person name="Cho J.C."/>
        </authorList>
    </citation>
    <scope>NUCLEOTIDE SEQUENCE [LARGE SCALE GENOMIC DNA]</scope>
    <source>
        <strain evidence="4 5">IMCC1322</strain>
    </source>
</reference>
<organism evidence="4 5">
    <name type="scientific">Puniceispirillum marinum (strain IMCC1322)</name>
    <dbReference type="NCBI Taxonomy" id="488538"/>
    <lineage>
        <taxon>Bacteria</taxon>
        <taxon>Pseudomonadati</taxon>
        <taxon>Pseudomonadota</taxon>
        <taxon>Alphaproteobacteria</taxon>
        <taxon>Candidatus Puniceispirillales</taxon>
        <taxon>Candidatus Puniceispirillaceae</taxon>
        <taxon>Candidatus Puniceispirillum</taxon>
    </lineage>
</organism>
<dbReference type="eggNOG" id="COG1086">
    <property type="taxonomic scope" value="Bacteria"/>
</dbReference>
<protein>
    <submittedName>
        <fullName evidence="4">Polysaccharide biosynthesis protein CapD type</fullName>
        <ecNumber evidence="4">1.1.1.-</ecNumber>
    </submittedName>
</protein>
<dbReference type="PANTHER" id="PTHR43318:SF1">
    <property type="entry name" value="POLYSACCHARIDE BIOSYNTHESIS PROTEIN EPSC-RELATED"/>
    <property type="match status" value="1"/>
</dbReference>